<dbReference type="PANTHER" id="PTHR43667">
    <property type="entry name" value="CYCLOPROPANE-FATTY-ACYL-PHOSPHOLIPID SYNTHASE"/>
    <property type="match status" value="1"/>
</dbReference>
<dbReference type="PATRIC" id="fig|1348662.3.peg.913"/>
<dbReference type="AlphaFoldDB" id="U3GX66"/>
<dbReference type="Proteomes" id="UP000016943">
    <property type="component" value="Chromosome"/>
</dbReference>
<dbReference type="HOGENOM" id="CLU_026434_1_0_11"/>
<sequence>MQFVDAEDWPEIVGVPSGWRMRRRALKAEAAFAAACSDAGLLLDDDGSRPADLVVEHDALFARIAARGWLGLAEGFMAGEFVAPDLVFVLKRLIAGGYRPLGRREGRGFAVGPAVVDIPRELAVLSSPRGVEVPQLHGGMFASGVSTTSRVDVAGVAVDRTVMGAPVGVCREDLVDAQARTLEFLLDAGRVGRGSRVVHMPATHAGVAAYAVDRGFSVDALCASDESADDVANYRLSLPPASRRRVSVEDISGAYPGPSVWQPGWRGGFDAAVSVDVFDKLGADRAKYVASIDSMVARGGRAVLSTLVSRAAAAHGASRSAVHPALSVIAQYLWPGFQPPTIEQIHEVVSEHSSLSVVAEAHYGAHVELSVRLQREFFEGCLREAAAAGYDAVFRRLWFFYLCVLEACLSAGELDAAVLTLARRSRQS</sequence>
<dbReference type="KEGG" id="caz:CARG_04645"/>
<dbReference type="STRING" id="1348662.CARG_04645"/>
<name>U3GX66_9CORY</name>
<accession>U3GX66</accession>
<dbReference type="PANTHER" id="PTHR43667:SF2">
    <property type="entry name" value="FATTY ACID C-METHYL TRANSFERASE"/>
    <property type="match status" value="1"/>
</dbReference>
<dbReference type="InterPro" id="IPR050723">
    <property type="entry name" value="CFA/CMAS"/>
</dbReference>
<proteinExistence type="predicted"/>
<evidence type="ECO:0008006" key="3">
    <source>
        <dbReference type="Google" id="ProtNLM"/>
    </source>
</evidence>
<dbReference type="Gene3D" id="3.40.50.150">
    <property type="entry name" value="Vaccinia Virus protein VP39"/>
    <property type="match status" value="1"/>
</dbReference>
<gene>
    <name evidence="1" type="ORF">CARG_04645</name>
</gene>
<dbReference type="InterPro" id="IPR029063">
    <property type="entry name" value="SAM-dependent_MTases_sf"/>
</dbReference>
<evidence type="ECO:0000313" key="1">
    <source>
        <dbReference type="EMBL" id="AGU15068.1"/>
    </source>
</evidence>
<organism evidence="1 2">
    <name type="scientific">Corynebacterium argentoratense DSM 44202</name>
    <dbReference type="NCBI Taxonomy" id="1348662"/>
    <lineage>
        <taxon>Bacteria</taxon>
        <taxon>Bacillati</taxon>
        <taxon>Actinomycetota</taxon>
        <taxon>Actinomycetes</taxon>
        <taxon>Mycobacteriales</taxon>
        <taxon>Corynebacteriaceae</taxon>
        <taxon>Corynebacterium</taxon>
    </lineage>
</organism>
<dbReference type="Pfam" id="PF02353">
    <property type="entry name" value="CMAS"/>
    <property type="match status" value="1"/>
</dbReference>
<reference evidence="1 2" key="1">
    <citation type="journal article" date="2013" name="Genome Announc.">
        <title>Whole-Genome Sequence of the Clinical Strain Corynebacterium argentoratense DSM 44202, Isolated from a Human Throat Specimen.</title>
        <authorList>
            <person name="Bomholt C."/>
            <person name="Glaub A."/>
            <person name="Gravermann K."/>
            <person name="Albersmeier A."/>
            <person name="Brinkrolf K."/>
            <person name="Ruckert C."/>
            <person name="Tauch A."/>
        </authorList>
    </citation>
    <scope>NUCLEOTIDE SEQUENCE [LARGE SCALE GENOMIC DNA]</scope>
    <source>
        <strain evidence="1">DSM 44202</strain>
    </source>
</reference>
<protein>
    <recommendedName>
        <fullName evidence="3">Cyclopropane-fatty-acyl-phospholipid synthase</fullName>
    </recommendedName>
</protein>
<dbReference type="SUPFAM" id="SSF53335">
    <property type="entry name" value="S-adenosyl-L-methionine-dependent methyltransferases"/>
    <property type="match status" value="1"/>
</dbReference>
<evidence type="ECO:0000313" key="2">
    <source>
        <dbReference type="Proteomes" id="UP000016943"/>
    </source>
</evidence>
<dbReference type="eggNOG" id="COG2230">
    <property type="taxonomic scope" value="Bacteria"/>
</dbReference>
<keyword evidence="2" id="KW-1185">Reference proteome</keyword>
<dbReference type="EMBL" id="CP006365">
    <property type="protein sequence ID" value="AGU15068.1"/>
    <property type="molecule type" value="Genomic_DNA"/>
</dbReference>